<accession>A0A934K540</accession>
<reference evidence="2" key="1">
    <citation type="submission" date="2020-10" db="EMBL/GenBank/DDBJ databases">
        <title>Ca. Dormibacterota MAGs.</title>
        <authorList>
            <person name="Montgomery K."/>
        </authorList>
    </citation>
    <scope>NUCLEOTIDE SEQUENCE [LARGE SCALE GENOMIC DNA]</scope>
    <source>
        <strain evidence="2">SC8812_S17_10</strain>
    </source>
</reference>
<dbReference type="InterPro" id="IPR036928">
    <property type="entry name" value="AS_sf"/>
</dbReference>
<dbReference type="SUPFAM" id="SSF75304">
    <property type="entry name" value="Amidase signature (AS) enzymes"/>
    <property type="match status" value="1"/>
</dbReference>
<dbReference type="RefSeq" id="WP_338201706.1">
    <property type="nucleotide sequence ID" value="NZ_JAEKNR010000118.1"/>
</dbReference>
<dbReference type="GO" id="GO:0003824">
    <property type="term" value="F:catalytic activity"/>
    <property type="evidence" value="ECO:0007669"/>
    <property type="project" value="InterPro"/>
</dbReference>
<dbReference type="Proteomes" id="UP000612893">
    <property type="component" value="Unassembled WGS sequence"/>
</dbReference>
<name>A0A934K540_9BACT</name>
<dbReference type="EMBL" id="JAEKNR010000118">
    <property type="protein sequence ID" value="MBJ7598585.1"/>
    <property type="molecule type" value="Genomic_DNA"/>
</dbReference>
<organism evidence="2 3">
    <name type="scientific">Candidatus Nephthysia bennettiae</name>
    <dbReference type="NCBI Taxonomy" id="3127016"/>
    <lineage>
        <taxon>Bacteria</taxon>
        <taxon>Bacillati</taxon>
        <taxon>Candidatus Dormiibacterota</taxon>
        <taxon>Candidatus Dormibacteria</taxon>
        <taxon>Candidatus Dormibacterales</taxon>
        <taxon>Candidatus Dormibacteraceae</taxon>
        <taxon>Candidatus Nephthysia</taxon>
    </lineage>
</organism>
<sequence>MNELVALSIRKAGRRLSRREISSAELVEAELERIAETEPLVHAYAHVMEEAARKEARAADGELARGRWRGPLHGIPIAYKDLVYTTQAPTAAGSHVLEGWMAGYDATVLLRLREAGAVTLGKTHTHEFAYGVNIPPTRNPWRLDCYPGGSSAGSGVSVAVRSAFGAIGTDGGGSIRCPAAVNGVVGLKPTTGRVSRRGVVPMSSTFDNVGPLARTVEDCALLLNAMAGHDPLDPTSLDEPVPDFTAGLESGVRGLRVGIERDFFFSARVTPDVLRAVQDSLDLLAAAGAELVEVRIPELEYAVPAAMPALIADTTAFHRQWLRESAALYEAPTRVMIELGELIPATHYVTAQRARRLLRDRFRNAFEMFELDALVAPTLPGPTVPVEELNLDLTYGSGESPGSSYFRNCVAANVVGVPALSVPGGFTADDLPVGIALWGRPLQEALLFRIARTYEAQRPWHERTPPLRPLERSASRPGAD</sequence>
<evidence type="ECO:0000313" key="3">
    <source>
        <dbReference type="Proteomes" id="UP000612893"/>
    </source>
</evidence>
<dbReference type="InterPro" id="IPR000120">
    <property type="entry name" value="Amidase"/>
</dbReference>
<dbReference type="Pfam" id="PF01425">
    <property type="entry name" value="Amidase"/>
    <property type="match status" value="1"/>
</dbReference>
<evidence type="ECO:0000259" key="1">
    <source>
        <dbReference type="Pfam" id="PF01425"/>
    </source>
</evidence>
<protein>
    <submittedName>
        <fullName evidence="2">Asp-tRNA(Asn)/Glu-tRNA(Gln) amidotransferase GatCAB subunit A</fullName>
    </submittedName>
</protein>
<dbReference type="PANTHER" id="PTHR11895">
    <property type="entry name" value="TRANSAMIDASE"/>
    <property type="match status" value="1"/>
</dbReference>
<dbReference type="InterPro" id="IPR023631">
    <property type="entry name" value="Amidase_dom"/>
</dbReference>
<dbReference type="PANTHER" id="PTHR11895:SF176">
    <property type="entry name" value="AMIDASE AMID-RELATED"/>
    <property type="match status" value="1"/>
</dbReference>
<feature type="domain" description="Amidase" evidence="1">
    <location>
        <begin position="25"/>
        <end position="447"/>
    </location>
</feature>
<keyword evidence="3" id="KW-1185">Reference proteome</keyword>
<dbReference type="Gene3D" id="3.90.1300.10">
    <property type="entry name" value="Amidase signature (AS) domain"/>
    <property type="match status" value="1"/>
</dbReference>
<proteinExistence type="predicted"/>
<comment type="caution">
    <text evidence="2">The sequence shown here is derived from an EMBL/GenBank/DDBJ whole genome shotgun (WGS) entry which is preliminary data.</text>
</comment>
<gene>
    <name evidence="2" type="ORF">JF922_10935</name>
</gene>
<evidence type="ECO:0000313" key="2">
    <source>
        <dbReference type="EMBL" id="MBJ7598585.1"/>
    </source>
</evidence>
<dbReference type="AlphaFoldDB" id="A0A934K540"/>